<evidence type="ECO:0000313" key="1">
    <source>
        <dbReference type="EMBL" id="PWG01666.1"/>
    </source>
</evidence>
<dbReference type="EMBL" id="QFFF01000001">
    <property type="protein sequence ID" value="PWG01666.1"/>
    <property type="molecule type" value="Genomic_DNA"/>
</dbReference>
<keyword evidence="2" id="KW-1185">Reference proteome</keyword>
<dbReference type="Proteomes" id="UP000245916">
    <property type="component" value="Unassembled WGS sequence"/>
</dbReference>
<evidence type="ECO:0000313" key="2">
    <source>
        <dbReference type="Proteomes" id="UP000245916"/>
    </source>
</evidence>
<proteinExistence type="predicted"/>
<gene>
    <name evidence="1" type="ORF">DF286_01345</name>
</gene>
<evidence type="ECO:0008006" key="3">
    <source>
        <dbReference type="Google" id="ProtNLM"/>
    </source>
</evidence>
<dbReference type="InterPro" id="IPR011990">
    <property type="entry name" value="TPR-like_helical_dom_sf"/>
</dbReference>
<dbReference type="SUPFAM" id="SSF48452">
    <property type="entry name" value="TPR-like"/>
    <property type="match status" value="1"/>
</dbReference>
<comment type="caution">
    <text evidence="1">The sequence shown here is derived from an EMBL/GenBank/DDBJ whole genome shotgun (WGS) entry which is preliminary data.</text>
</comment>
<dbReference type="Gene3D" id="1.25.40.10">
    <property type="entry name" value="Tetratricopeptide repeat domain"/>
    <property type="match status" value="1"/>
</dbReference>
<dbReference type="AlphaFoldDB" id="A0A2U2J005"/>
<name>A0A2U2J005_9SPHN</name>
<organism evidence="1 2">
    <name type="scientific">Allosphingosinicella humi</name>
    <dbReference type="NCBI Taxonomy" id="2068657"/>
    <lineage>
        <taxon>Bacteria</taxon>
        <taxon>Pseudomonadati</taxon>
        <taxon>Pseudomonadota</taxon>
        <taxon>Alphaproteobacteria</taxon>
        <taxon>Sphingomonadales</taxon>
        <taxon>Sphingomonadaceae</taxon>
        <taxon>Allosphingosinicella</taxon>
    </lineage>
</organism>
<sequence length="523" mass="57871">MLLRAKQGQAMRLVAIMLAILIWASPASAEWRQAQTSHFIIYSEDGEVGLRAFATRLERYDAAMRVLHGLPDPDLGPANRVTIFAVEDTAAVQRLGRMGSDLMGFYVPRAGGSVAFVPRNVEEAYQEMSAESVLLHEYAHHFLYRNQPAAYPTWFVEGSAEFYSTARFDEDGGITFGLPPEHRAMELFVWGNGLTLKEMLNKLPSELNSREVVRLYGKAWLLTHYLRLEPDREGQLTEYLAEINRGRPSLDAAKAAFGDLGRLEGAIRRYKKREHFAGLRVDPAMLEVGEIEIRKLGPGEAAMMDIRMVSRRGVTDKVAKELAPDARRVAAGFPNDPVVQAWLAEAEFDAGNFAEAEVAADRALAANPKQIEALIYKGRAMMAAARESKSKEPARWDEVRKVLSAANRLDPDHPEPLILFFSSFRAQGIDATDNAITGLKYAYALAPYDRSLRLLLADELLTDGRAQEARAVLASVAYDPHGGETGRIAADVMRKIDAGDMTAAREAWKGATATVEDAFETTI</sequence>
<accession>A0A2U2J005</accession>
<reference evidence="1 2" key="1">
    <citation type="submission" date="2018-05" db="EMBL/GenBank/DDBJ databases">
        <title>Genome of Sphingosinicella humi QZX222.</title>
        <authorList>
            <person name="Qiao Z."/>
            <person name="Wang G."/>
        </authorList>
    </citation>
    <scope>NUCLEOTIDE SEQUENCE [LARGE SCALE GENOMIC DNA]</scope>
    <source>
        <strain evidence="1 2">QZX222</strain>
    </source>
</reference>
<protein>
    <recommendedName>
        <fullName evidence="3">DUF1570 domain-containing protein</fullName>
    </recommendedName>
</protein>
<dbReference type="Pfam" id="PF13428">
    <property type="entry name" value="TPR_14"/>
    <property type="match status" value="1"/>
</dbReference>